<dbReference type="EMBL" id="FWYB01000001">
    <property type="protein sequence ID" value="SMC62994.1"/>
    <property type="molecule type" value="Genomic_DNA"/>
</dbReference>
<dbReference type="GO" id="GO:0003677">
    <property type="term" value="F:DNA binding"/>
    <property type="evidence" value="ECO:0007669"/>
    <property type="project" value="InterPro"/>
</dbReference>
<comment type="similarity">
    <text evidence="1">Belongs to the sigma-70 factor family. ECF subfamily.</text>
</comment>
<keyword evidence="4" id="KW-0804">Transcription</keyword>
<dbReference type="Gene3D" id="1.10.1740.10">
    <property type="match status" value="1"/>
</dbReference>
<dbReference type="InterPro" id="IPR013249">
    <property type="entry name" value="RNA_pol_sigma70_r4_t2"/>
</dbReference>
<sequence>MLQNMNYGVELMVRLKRGDAAAYDVLYELFWDKLYSHTLIRIRNTEAAKDIVQNVFINLWERRETIEINTTLEQFLFGAVKLQVLNFFRSEKADEKVLDYTLKKMEGALAPFNELSEYLEMERLIDAELKKLPDNMRHAYLLKNERHTTKEIAAKLNLAEQTVSNHISEAMRRIRTSVRNEFIERSV</sequence>
<dbReference type="AlphaFoldDB" id="A0A1W2AQX7"/>
<feature type="domain" description="RNA polymerase sigma factor 70 region 4 type 2" evidence="5">
    <location>
        <begin position="124"/>
        <end position="174"/>
    </location>
</feature>
<reference evidence="6 7" key="1">
    <citation type="submission" date="2017-04" db="EMBL/GenBank/DDBJ databases">
        <authorList>
            <person name="Afonso C.L."/>
            <person name="Miller P.J."/>
            <person name="Scott M.A."/>
            <person name="Spackman E."/>
            <person name="Goraichik I."/>
            <person name="Dimitrov K.M."/>
            <person name="Suarez D.L."/>
            <person name="Swayne D.E."/>
        </authorList>
    </citation>
    <scope>NUCLEOTIDE SEQUENCE [LARGE SCALE GENOMIC DNA]</scope>
    <source>
        <strain evidence="6 7">DSM 19625</strain>
    </source>
</reference>
<evidence type="ECO:0000256" key="1">
    <source>
        <dbReference type="ARBA" id="ARBA00010641"/>
    </source>
</evidence>
<evidence type="ECO:0000256" key="2">
    <source>
        <dbReference type="ARBA" id="ARBA00023015"/>
    </source>
</evidence>
<dbReference type="GO" id="GO:0016987">
    <property type="term" value="F:sigma factor activity"/>
    <property type="evidence" value="ECO:0007669"/>
    <property type="project" value="UniProtKB-KW"/>
</dbReference>
<keyword evidence="3" id="KW-0731">Sigma factor</keyword>
<dbReference type="RefSeq" id="WP_084287387.1">
    <property type="nucleotide sequence ID" value="NZ_FWYB01000001.1"/>
</dbReference>
<dbReference type="NCBIfam" id="TIGR02937">
    <property type="entry name" value="sigma70-ECF"/>
    <property type="match status" value="1"/>
</dbReference>
<dbReference type="InterPro" id="IPR013324">
    <property type="entry name" value="RNA_pol_sigma_r3/r4-like"/>
</dbReference>
<evidence type="ECO:0000313" key="6">
    <source>
        <dbReference type="EMBL" id="SMC62994.1"/>
    </source>
</evidence>
<evidence type="ECO:0000313" key="7">
    <source>
        <dbReference type="Proteomes" id="UP000192678"/>
    </source>
</evidence>
<evidence type="ECO:0000256" key="3">
    <source>
        <dbReference type="ARBA" id="ARBA00023082"/>
    </source>
</evidence>
<proteinExistence type="inferred from homology"/>
<name>A0A1W2AQX7_9SPHI</name>
<gene>
    <name evidence="6" type="ORF">SAMN04488101_101852</name>
</gene>
<dbReference type="InterPro" id="IPR036388">
    <property type="entry name" value="WH-like_DNA-bd_sf"/>
</dbReference>
<dbReference type="PANTHER" id="PTHR43133:SF46">
    <property type="entry name" value="RNA POLYMERASE SIGMA-70 FACTOR ECF SUBFAMILY"/>
    <property type="match status" value="1"/>
</dbReference>
<evidence type="ECO:0000256" key="4">
    <source>
        <dbReference type="ARBA" id="ARBA00023163"/>
    </source>
</evidence>
<keyword evidence="7" id="KW-1185">Reference proteome</keyword>
<dbReference type="InterPro" id="IPR014284">
    <property type="entry name" value="RNA_pol_sigma-70_dom"/>
</dbReference>
<dbReference type="InterPro" id="IPR039425">
    <property type="entry name" value="RNA_pol_sigma-70-like"/>
</dbReference>
<dbReference type="InterPro" id="IPR013325">
    <property type="entry name" value="RNA_pol_sigma_r2"/>
</dbReference>
<accession>A0A1W2AQX7</accession>
<organism evidence="6 7">
    <name type="scientific">Pedobacter nyackensis</name>
    <dbReference type="NCBI Taxonomy" id="475255"/>
    <lineage>
        <taxon>Bacteria</taxon>
        <taxon>Pseudomonadati</taxon>
        <taxon>Bacteroidota</taxon>
        <taxon>Sphingobacteriia</taxon>
        <taxon>Sphingobacteriales</taxon>
        <taxon>Sphingobacteriaceae</taxon>
        <taxon>Pedobacter</taxon>
    </lineage>
</organism>
<dbReference type="Pfam" id="PF08281">
    <property type="entry name" value="Sigma70_r4_2"/>
    <property type="match status" value="1"/>
</dbReference>
<dbReference type="GO" id="GO:0006352">
    <property type="term" value="P:DNA-templated transcription initiation"/>
    <property type="evidence" value="ECO:0007669"/>
    <property type="project" value="InterPro"/>
</dbReference>
<dbReference type="SUPFAM" id="SSF88946">
    <property type="entry name" value="Sigma2 domain of RNA polymerase sigma factors"/>
    <property type="match status" value="1"/>
</dbReference>
<dbReference type="Gene3D" id="1.10.10.10">
    <property type="entry name" value="Winged helix-like DNA-binding domain superfamily/Winged helix DNA-binding domain"/>
    <property type="match status" value="1"/>
</dbReference>
<dbReference type="STRING" id="475255.SAMN04488101_101852"/>
<protein>
    <submittedName>
        <fullName evidence="6">RNA polymerase sigma-70 factor, ECF subfamily</fullName>
    </submittedName>
</protein>
<keyword evidence="2" id="KW-0805">Transcription regulation</keyword>
<evidence type="ECO:0000259" key="5">
    <source>
        <dbReference type="Pfam" id="PF08281"/>
    </source>
</evidence>
<dbReference type="SUPFAM" id="SSF88659">
    <property type="entry name" value="Sigma3 and sigma4 domains of RNA polymerase sigma factors"/>
    <property type="match status" value="1"/>
</dbReference>
<dbReference type="Proteomes" id="UP000192678">
    <property type="component" value="Unassembled WGS sequence"/>
</dbReference>
<dbReference type="OrthoDB" id="679904at2"/>
<dbReference type="PANTHER" id="PTHR43133">
    <property type="entry name" value="RNA POLYMERASE ECF-TYPE SIGMA FACTO"/>
    <property type="match status" value="1"/>
</dbReference>